<dbReference type="CDD" id="cd00586">
    <property type="entry name" value="4HBT"/>
    <property type="match status" value="1"/>
</dbReference>
<gene>
    <name evidence="10" type="ORF">NQ502_09680</name>
</gene>
<sequence>MVYSFKSRVRFSEIGEDRKMSLNSILNYYQDCSNFHSEEVGLGLSHLEAKKRAWMLSSWQICVNRYPVMGEPLVVSTWAYDFKGFYGHRNFLLRTEEGELLSYANSLWIFIDTESGSPARIDSEEAEGYVTEEKFPMEYAPRKVPVPKDGDQMQEFTVKHYHLDVYHHVNNGQYIQMAREFLPDNFIIHQMRAEYKKQAVLDSVVIPVVHKEENSYTVALCAEDGSPYAVVEFQ</sequence>
<feature type="domain" description="Acyl-ACP thioesterase N-terminal hotdog" evidence="8">
    <location>
        <begin position="3"/>
        <end position="127"/>
    </location>
</feature>
<evidence type="ECO:0000256" key="4">
    <source>
        <dbReference type="ARBA" id="ARBA00022832"/>
    </source>
</evidence>
<keyword evidence="4" id="KW-0276">Fatty acid metabolism</keyword>
<keyword evidence="6" id="KW-0443">Lipid metabolism</keyword>
<dbReference type="PANTHER" id="PTHR31727:SF6">
    <property type="entry name" value="OLEOYL-ACYL CARRIER PROTEIN THIOESTERASE 1, CHLOROPLASTIC"/>
    <property type="match status" value="1"/>
</dbReference>
<protein>
    <submittedName>
        <fullName evidence="10">Thioesterase</fullName>
    </submittedName>
</protein>
<keyword evidence="11" id="KW-1185">Reference proteome</keyword>
<dbReference type="PANTHER" id="PTHR31727">
    <property type="entry name" value="OLEOYL-ACYL CARRIER PROTEIN THIOESTERASE 1, CHLOROPLASTIC"/>
    <property type="match status" value="1"/>
</dbReference>
<keyword evidence="3" id="KW-0378">Hydrolase</keyword>
<organism evidence="10 11">
    <name type="scientific">Ruminococcus gauvreauii</name>
    <dbReference type="NCBI Taxonomy" id="438033"/>
    <lineage>
        <taxon>Bacteria</taxon>
        <taxon>Bacillati</taxon>
        <taxon>Bacillota</taxon>
        <taxon>Clostridia</taxon>
        <taxon>Eubacteriales</taxon>
        <taxon>Oscillospiraceae</taxon>
        <taxon>Ruminococcus</taxon>
    </lineage>
</organism>
<evidence type="ECO:0000256" key="1">
    <source>
        <dbReference type="ARBA" id="ARBA00006500"/>
    </source>
</evidence>
<dbReference type="InterPro" id="IPR045023">
    <property type="entry name" value="FATA/B"/>
</dbReference>
<dbReference type="Pfam" id="PF20791">
    <property type="entry name" value="Acyl-ACP_TE_C"/>
    <property type="match status" value="1"/>
</dbReference>
<evidence type="ECO:0000313" key="10">
    <source>
        <dbReference type="EMBL" id="UWP61270.1"/>
    </source>
</evidence>
<comment type="similarity">
    <text evidence="1">Belongs to the acyl-ACP thioesterase family.</text>
</comment>
<dbReference type="InterPro" id="IPR049427">
    <property type="entry name" value="Acyl-ACP_TE_C"/>
</dbReference>
<dbReference type="Pfam" id="PF01643">
    <property type="entry name" value="Acyl-ACP_TE"/>
    <property type="match status" value="1"/>
</dbReference>
<evidence type="ECO:0000256" key="6">
    <source>
        <dbReference type="ARBA" id="ARBA00023098"/>
    </source>
</evidence>
<keyword evidence="7" id="KW-0275">Fatty acid biosynthesis</keyword>
<reference evidence="10" key="1">
    <citation type="journal article" date="2022" name="Cell">
        <title>Design, construction, and in vivo augmentation of a complex gut microbiome.</title>
        <authorList>
            <person name="Cheng A.G."/>
            <person name="Ho P.Y."/>
            <person name="Aranda-Diaz A."/>
            <person name="Jain S."/>
            <person name="Yu F.B."/>
            <person name="Meng X."/>
            <person name="Wang M."/>
            <person name="Iakiviak M."/>
            <person name="Nagashima K."/>
            <person name="Zhao A."/>
            <person name="Murugkar P."/>
            <person name="Patil A."/>
            <person name="Atabakhsh K."/>
            <person name="Weakley A."/>
            <person name="Yan J."/>
            <person name="Brumbaugh A.R."/>
            <person name="Higginbottom S."/>
            <person name="Dimas A."/>
            <person name="Shiver A.L."/>
            <person name="Deutschbauer A."/>
            <person name="Neff N."/>
            <person name="Sonnenburg J.L."/>
            <person name="Huang K.C."/>
            <person name="Fischbach M.A."/>
        </authorList>
    </citation>
    <scope>NUCLEOTIDE SEQUENCE</scope>
    <source>
        <strain evidence="10">DSM 19829</strain>
    </source>
</reference>
<dbReference type="Proteomes" id="UP001060164">
    <property type="component" value="Chromosome"/>
</dbReference>
<dbReference type="SUPFAM" id="SSF54637">
    <property type="entry name" value="Thioesterase/thiol ester dehydrase-isomerase"/>
    <property type="match status" value="2"/>
</dbReference>
<keyword evidence="2" id="KW-0444">Lipid biosynthesis</keyword>
<evidence type="ECO:0000256" key="3">
    <source>
        <dbReference type="ARBA" id="ARBA00022801"/>
    </source>
</evidence>
<evidence type="ECO:0000313" key="11">
    <source>
        <dbReference type="Proteomes" id="UP001060164"/>
    </source>
</evidence>
<evidence type="ECO:0000259" key="9">
    <source>
        <dbReference type="Pfam" id="PF20791"/>
    </source>
</evidence>
<accession>A0ABY5VKZ2</accession>
<dbReference type="EMBL" id="CP102290">
    <property type="protein sequence ID" value="UWP61270.1"/>
    <property type="molecule type" value="Genomic_DNA"/>
</dbReference>
<dbReference type="RefSeq" id="WP_028527742.1">
    <property type="nucleotide sequence ID" value="NZ_CABLBR010000004.1"/>
</dbReference>
<evidence type="ECO:0000259" key="8">
    <source>
        <dbReference type="Pfam" id="PF01643"/>
    </source>
</evidence>
<dbReference type="Gene3D" id="3.10.129.10">
    <property type="entry name" value="Hotdog Thioesterase"/>
    <property type="match status" value="1"/>
</dbReference>
<feature type="domain" description="Acyl-ACP thioesterase-like C-terminal" evidence="9">
    <location>
        <begin position="149"/>
        <end position="212"/>
    </location>
</feature>
<evidence type="ECO:0000256" key="7">
    <source>
        <dbReference type="ARBA" id="ARBA00023160"/>
    </source>
</evidence>
<dbReference type="InterPro" id="IPR029069">
    <property type="entry name" value="HotDog_dom_sf"/>
</dbReference>
<name>A0ABY5VKZ2_9FIRM</name>
<dbReference type="InterPro" id="IPR002864">
    <property type="entry name" value="Acyl-ACP_thioesterase_NHD"/>
</dbReference>
<proteinExistence type="inferred from homology"/>
<evidence type="ECO:0000256" key="2">
    <source>
        <dbReference type="ARBA" id="ARBA00022516"/>
    </source>
</evidence>
<keyword evidence="5" id="KW-0809">Transit peptide</keyword>
<evidence type="ECO:0000256" key="5">
    <source>
        <dbReference type="ARBA" id="ARBA00022946"/>
    </source>
</evidence>